<proteinExistence type="predicted"/>
<dbReference type="Proteomes" id="UP001054945">
    <property type="component" value="Unassembled WGS sequence"/>
</dbReference>
<protein>
    <submittedName>
        <fullName evidence="1">Uncharacterized protein</fullName>
    </submittedName>
</protein>
<comment type="caution">
    <text evidence="1">The sequence shown here is derived from an EMBL/GenBank/DDBJ whole genome shotgun (WGS) entry which is preliminary data.</text>
</comment>
<organism evidence="1 2">
    <name type="scientific">Caerostris extrusa</name>
    <name type="common">Bark spider</name>
    <name type="synonym">Caerostris bankana</name>
    <dbReference type="NCBI Taxonomy" id="172846"/>
    <lineage>
        <taxon>Eukaryota</taxon>
        <taxon>Metazoa</taxon>
        <taxon>Ecdysozoa</taxon>
        <taxon>Arthropoda</taxon>
        <taxon>Chelicerata</taxon>
        <taxon>Arachnida</taxon>
        <taxon>Araneae</taxon>
        <taxon>Araneomorphae</taxon>
        <taxon>Entelegynae</taxon>
        <taxon>Araneoidea</taxon>
        <taxon>Araneidae</taxon>
        <taxon>Caerostris</taxon>
    </lineage>
</organism>
<keyword evidence="2" id="KW-1185">Reference proteome</keyword>
<gene>
    <name evidence="1" type="ORF">CEXT_440701</name>
</gene>
<name>A0AAV4RG08_CAEEX</name>
<evidence type="ECO:0000313" key="1">
    <source>
        <dbReference type="EMBL" id="GIY19626.1"/>
    </source>
</evidence>
<reference evidence="1 2" key="1">
    <citation type="submission" date="2021-06" db="EMBL/GenBank/DDBJ databases">
        <title>Caerostris extrusa draft genome.</title>
        <authorList>
            <person name="Kono N."/>
            <person name="Arakawa K."/>
        </authorList>
    </citation>
    <scope>NUCLEOTIDE SEQUENCE [LARGE SCALE GENOMIC DNA]</scope>
</reference>
<sequence length="71" mass="8138">MNEKYLNNPPRLSLTADRWICGQTKEACRALRTVMMSALGRALANQVSESLCGDADNLRLLRWEEDLKMIR</sequence>
<evidence type="ECO:0000313" key="2">
    <source>
        <dbReference type="Proteomes" id="UP001054945"/>
    </source>
</evidence>
<dbReference type="EMBL" id="BPLR01007778">
    <property type="protein sequence ID" value="GIY19626.1"/>
    <property type="molecule type" value="Genomic_DNA"/>
</dbReference>
<accession>A0AAV4RG08</accession>
<dbReference type="AlphaFoldDB" id="A0AAV4RG08"/>